<evidence type="ECO:0008006" key="11">
    <source>
        <dbReference type="Google" id="ProtNLM"/>
    </source>
</evidence>
<reference evidence="9 10" key="1">
    <citation type="journal article" date="2016" name="Nat. Commun.">
        <title>Thousands of microbial genomes shed light on interconnected biogeochemical processes in an aquifer system.</title>
        <authorList>
            <person name="Anantharaman K."/>
            <person name="Brown C.T."/>
            <person name="Hug L.A."/>
            <person name="Sharon I."/>
            <person name="Castelle C.J."/>
            <person name="Probst A.J."/>
            <person name="Thomas B.C."/>
            <person name="Singh A."/>
            <person name="Wilkins M.J."/>
            <person name="Karaoz U."/>
            <person name="Brodie E.L."/>
            <person name="Williams K.H."/>
            <person name="Hubbard S.S."/>
            <person name="Banfield J.F."/>
        </authorList>
    </citation>
    <scope>NUCLEOTIDE SEQUENCE [LARGE SCALE GENOMIC DNA]</scope>
</reference>
<keyword evidence="7 8" id="KW-0472">Membrane</keyword>
<keyword evidence="4" id="KW-0808">Transferase</keyword>
<keyword evidence="6 8" id="KW-1133">Transmembrane helix</keyword>
<evidence type="ECO:0000313" key="10">
    <source>
        <dbReference type="Proteomes" id="UP000176404"/>
    </source>
</evidence>
<evidence type="ECO:0000313" key="9">
    <source>
        <dbReference type="EMBL" id="OGM60621.1"/>
    </source>
</evidence>
<gene>
    <name evidence="9" type="ORF">A2892_01075</name>
</gene>
<dbReference type="GO" id="GO:0009103">
    <property type="term" value="P:lipopolysaccharide biosynthetic process"/>
    <property type="evidence" value="ECO:0007669"/>
    <property type="project" value="UniProtKB-ARBA"/>
</dbReference>
<evidence type="ECO:0000256" key="2">
    <source>
        <dbReference type="ARBA" id="ARBA00022475"/>
    </source>
</evidence>
<dbReference type="PANTHER" id="PTHR33908">
    <property type="entry name" value="MANNOSYLTRANSFERASE YKCB-RELATED"/>
    <property type="match status" value="1"/>
</dbReference>
<dbReference type="GO" id="GO:0005886">
    <property type="term" value="C:plasma membrane"/>
    <property type="evidence" value="ECO:0007669"/>
    <property type="project" value="UniProtKB-SubCell"/>
</dbReference>
<evidence type="ECO:0000256" key="7">
    <source>
        <dbReference type="ARBA" id="ARBA00023136"/>
    </source>
</evidence>
<name>A0A1F8B9B9_9BACT</name>
<evidence type="ECO:0000256" key="1">
    <source>
        <dbReference type="ARBA" id="ARBA00004651"/>
    </source>
</evidence>
<protein>
    <recommendedName>
        <fullName evidence="11">Glycosyltransferase RgtA/B/C/D-like domain-containing protein</fullName>
    </recommendedName>
</protein>
<keyword evidence="5 8" id="KW-0812">Transmembrane</keyword>
<feature type="transmembrane region" description="Helical" evidence="8">
    <location>
        <begin position="205"/>
        <end position="226"/>
    </location>
</feature>
<evidence type="ECO:0000256" key="8">
    <source>
        <dbReference type="SAM" id="Phobius"/>
    </source>
</evidence>
<dbReference type="EMBL" id="MGHD01000003">
    <property type="protein sequence ID" value="OGM60621.1"/>
    <property type="molecule type" value="Genomic_DNA"/>
</dbReference>
<feature type="transmembrane region" description="Helical" evidence="8">
    <location>
        <begin position="12"/>
        <end position="32"/>
    </location>
</feature>
<feature type="transmembrane region" description="Helical" evidence="8">
    <location>
        <begin position="101"/>
        <end position="122"/>
    </location>
</feature>
<evidence type="ECO:0000256" key="4">
    <source>
        <dbReference type="ARBA" id="ARBA00022679"/>
    </source>
</evidence>
<evidence type="ECO:0000256" key="6">
    <source>
        <dbReference type="ARBA" id="ARBA00022989"/>
    </source>
</evidence>
<organism evidence="9 10">
    <name type="scientific">Candidatus Woesebacteria bacterium RIFCSPLOWO2_01_FULL_39_10b</name>
    <dbReference type="NCBI Taxonomy" id="1802517"/>
    <lineage>
        <taxon>Bacteria</taxon>
        <taxon>Candidatus Woeseibacteriota</taxon>
    </lineage>
</organism>
<dbReference type="STRING" id="1802517.A2892_01075"/>
<dbReference type="PANTHER" id="PTHR33908:SF11">
    <property type="entry name" value="MEMBRANE PROTEIN"/>
    <property type="match status" value="1"/>
</dbReference>
<feature type="transmembrane region" description="Helical" evidence="8">
    <location>
        <begin position="142"/>
        <end position="161"/>
    </location>
</feature>
<proteinExistence type="predicted"/>
<evidence type="ECO:0000256" key="3">
    <source>
        <dbReference type="ARBA" id="ARBA00022676"/>
    </source>
</evidence>
<feature type="transmembrane region" description="Helical" evidence="8">
    <location>
        <begin position="361"/>
        <end position="378"/>
    </location>
</feature>
<comment type="caution">
    <text evidence="9">The sequence shown here is derived from an EMBL/GenBank/DDBJ whole genome shotgun (WGS) entry which is preliminary data.</text>
</comment>
<feature type="transmembrane region" description="Helical" evidence="8">
    <location>
        <begin position="414"/>
        <end position="434"/>
    </location>
</feature>
<sequence length="610" mass="69370">MNLGVSLRKSSSWLWGIIILGFLLRVIVLQKIPVGFTPDEASFGYDAYSLLKTGQDQWGHFLPLTLESFGDFKAPLYTYLTIPSVAIFGLTKFATRFPNALLGSAAVYITYLLVVQLLNFGFRTTGPKRYLQLTTYPPVQTGNLRLGLVVAFLLAISPWHIMLSRGAFEANLTTFFLPLSTFLFLKGIKDFRFLIPASITFGLNLFTYHSARLVTPLMILFLILLFRREFKLLLQRVVTNQSRRRDRFVFALEDRLMRAYIFSVIICLIFITLVVYTFTEGAGRRVQDVSIFRGALEAQAAARLITIEGGVNPVLARLMHNKYQIVAKRFIDTYRQFFSVKFLFKNGAGETTYGMLPGTGVLYWFETPFLIGFLIYILKNPREKIGVITLFWILVATIPASLTTGKGYAANRVAIMMPAIQIASALGVTVIIDILNKRMSSNFTRIVLLLYFFIVLLSFGSFLKKYFLLSPQVASKGMLYGNLEVATWLGENSEDKLKIIVSRKLSEPHIYIAFANKWDPKDYQNYSKDWNRYKDKKLAFLDQLDSYFLGKYVFQTIEPRDLNLDSTTFLVGRPGEFPDGMNIVNKISYPNNDTAILVVEPFGELYAKTN</sequence>
<keyword evidence="3" id="KW-0328">Glycosyltransferase</keyword>
<feature type="transmembrane region" description="Helical" evidence="8">
    <location>
        <begin position="446"/>
        <end position="463"/>
    </location>
</feature>
<dbReference type="InterPro" id="IPR050297">
    <property type="entry name" value="LipidA_mod_glycosyltrf_83"/>
</dbReference>
<dbReference type="AlphaFoldDB" id="A0A1F8B9B9"/>
<comment type="subcellular location">
    <subcellularLocation>
        <location evidence="1">Cell membrane</location>
        <topology evidence="1">Multi-pass membrane protein</topology>
    </subcellularLocation>
</comment>
<keyword evidence="2" id="KW-1003">Cell membrane</keyword>
<feature type="transmembrane region" description="Helical" evidence="8">
    <location>
        <begin position="259"/>
        <end position="278"/>
    </location>
</feature>
<dbReference type="Proteomes" id="UP000176404">
    <property type="component" value="Unassembled WGS sequence"/>
</dbReference>
<dbReference type="GO" id="GO:0016763">
    <property type="term" value="F:pentosyltransferase activity"/>
    <property type="evidence" value="ECO:0007669"/>
    <property type="project" value="TreeGrafter"/>
</dbReference>
<accession>A0A1F8B9B9</accession>
<evidence type="ECO:0000256" key="5">
    <source>
        <dbReference type="ARBA" id="ARBA00022692"/>
    </source>
</evidence>
<feature type="transmembrane region" description="Helical" evidence="8">
    <location>
        <begin position="385"/>
        <end position="402"/>
    </location>
</feature>